<comment type="caution">
    <text evidence="3">The sequence shown here is derived from an EMBL/GenBank/DDBJ whole genome shotgun (WGS) entry which is preliminary data.</text>
</comment>
<keyword evidence="1" id="KW-0812">Transmembrane</keyword>
<name>A0A423UIT4_9ACTN</name>
<proteinExistence type="predicted"/>
<evidence type="ECO:0000313" key="5">
    <source>
        <dbReference type="Proteomes" id="UP000462865"/>
    </source>
</evidence>
<reference evidence="3" key="3">
    <citation type="journal article" date="2019" name="Microbiol. Resour. Announc.">
        <title>Draft Genome Sequences of Type Strains of Gordonibacter faecihominis, Paraeggerthella hongkongensis, Parvibacter caecicola,Slackia equolifaciens, Slackia faecicanis, and Slackia isoflavoniconvertens.</title>
        <authorList>
            <person name="Danylec N."/>
            <person name="Stoll D.A."/>
            <person name="Dotsch A."/>
            <person name="Huch M."/>
        </authorList>
    </citation>
    <scope>NUCLEOTIDE SEQUENCE</scope>
    <source>
        <strain evidence="3">DSM 27213</strain>
    </source>
</reference>
<feature type="transmembrane region" description="Helical" evidence="1">
    <location>
        <begin position="67"/>
        <end position="87"/>
    </location>
</feature>
<evidence type="ECO:0000256" key="1">
    <source>
        <dbReference type="SAM" id="Phobius"/>
    </source>
</evidence>
<reference evidence="4" key="1">
    <citation type="submission" date="2018-05" db="EMBL/GenBank/DDBJ databases">
        <title>Genome Sequencing of selected type strains of the family Eggerthellaceae.</title>
        <authorList>
            <person name="Danylec N."/>
            <person name="Stoll D.A."/>
            <person name="Doetsch A."/>
            <person name="Huch M."/>
        </authorList>
    </citation>
    <scope>NUCLEOTIDE SEQUENCE [LARGE SCALE GENOMIC DNA]</scope>
    <source>
        <strain evidence="4">DSM 27213</strain>
    </source>
</reference>
<dbReference type="Proteomes" id="UP000462865">
    <property type="component" value="Unassembled WGS sequence"/>
</dbReference>
<reference evidence="3" key="2">
    <citation type="journal article" date="2019" name="Int. J. Syst. Evol. Microbiol.">
        <title>Gordonibacter faecihominis is a later heterotypic synonym of Gordonibacter urolithinfaciens.</title>
        <authorList>
            <person name="Danylec N."/>
            <person name="Stoll D.A."/>
            <person name="Huch M."/>
        </authorList>
    </citation>
    <scope>NUCLEOTIDE SEQUENCE</scope>
    <source>
        <strain evidence="3">DSM 27213</strain>
    </source>
</reference>
<dbReference type="RefSeq" id="WP_096227298.1">
    <property type="nucleotide sequence ID" value="NZ_CP168029.1"/>
</dbReference>
<accession>A0A423UIT4</accession>
<reference evidence="2 5" key="4">
    <citation type="journal article" date="2019" name="Nat. Med.">
        <title>A library of human gut bacterial isolates paired with longitudinal multiomics data enables mechanistic microbiome research.</title>
        <authorList>
            <person name="Poyet M."/>
            <person name="Groussin M."/>
            <person name="Gibbons S.M."/>
            <person name="Avila-Pacheco J."/>
            <person name="Jiang X."/>
            <person name="Kearney S.M."/>
            <person name="Perrotta A.R."/>
            <person name="Berdy B."/>
            <person name="Zhao S."/>
            <person name="Lieberman T.D."/>
            <person name="Swanson P.K."/>
            <person name="Smith M."/>
            <person name="Roesemann S."/>
            <person name="Alexander J.E."/>
            <person name="Rich S.A."/>
            <person name="Livny J."/>
            <person name="Vlamakis H."/>
            <person name="Clish C."/>
            <person name="Bullock K."/>
            <person name="Deik A."/>
            <person name="Scott J."/>
            <person name="Pierce K.A."/>
            <person name="Xavier R.J."/>
            <person name="Alm E.J."/>
        </authorList>
    </citation>
    <scope>NUCLEOTIDE SEQUENCE [LARGE SCALE GENOMIC DNA]</scope>
    <source>
        <strain evidence="2 5">BIOML-A1</strain>
    </source>
</reference>
<organism evidence="3 4">
    <name type="scientific">Gordonibacter urolithinfaciens</name>
    <dbReference type="NCBI Taxonomy" id="1335613"/>
    <lineage>
        <taxon>Bacteria</taxon>
        <taxon>Bacillati</taxon>
        <taxon>Actinomycetota</taxon>
        <taxon>Coriobacteriia</taxon>
        <taxon>Eggerthellales</taxon>
        <taxon>Eggerthellaceae</taxon>
        <taxon>Gordonibacter</taxon>
    </lineage>
</organism>
<sequence length="308" mass="33665">MAEQHNRPQPPTLDDYQAMMSDLRAPEQLREAVLKEARARRGGASTAATGKGPSRPSVFFRHHRTRILVIAACAALLLGAGTTALALNSPGGFGIVNDLMAEPPSPDENAAKEPVAKENSLELDTSQFKGGGGYSGPWYNPADDSFWSYEWAGYKYHFNIRCTGNNIETITYEIEGERSYFEIIDTTVTQEQRAEGVHVYHYPKTATFDFSHQESIDNTRIVEIYVGFPLSESGLEAYRRLMAEGHSYEASAQLDAAVEEGAARELTGSVLSATATFADGSTQTKSYLIEAPDLGNPTSFTFTEITGN</sequence>
<keyword evidence="1" id="KW-1133">Transmembrane helix</keyword>
<evidence type="ECO:0000313" key="4">
    <source>
        <dbReference type="Proteomes" id="UP000285258"/>
    </source>
</evidence>
<keyword evidence="1" id="KW-0472">Membrane</keyword>
<protein>
    <submittedName>
        <fullName evidence="3">Uncharacterized protein</fullName>
    </submittedName>
</protein>
<gene>
    <name evidence="3" type="ORF">DMP12_10200</name>
    <name evidence="2" type="ORF">GKG38_09125</name>
</gene>
<dbReference type="EMBL" id="WKZA01000038">
    <property type="protein sequence ID" value="MSA95209.1"/>
    <property type="molecule type" value="Genomic_DNA"/>
</dbReference>
<evidence type="ECO:0000313" key="2">
    <source>
        <dbReference type="EMBL" id="MSA95209.1"/>
    </source>
</evidence>
<dbReference type="AlphaFoldDB" id="A0A423UIT4"/>
<evidence type="ECO:0000313" key="3">
    <source>
        <dbReference type="EMBL" id="ROT89048.1"/>
    </source>
</evidence>
<dbReference type="Proteomes" id="UP000285258">
    <property type="component" value="Unassembled WGS sequence"/>
</dbReference>
<dbReference type="EMBL" id="QIBW01000012">
    <property type="protein sequence ID" value="ROT89048.1"/>
    <property type="molecule type" value="Genomic_DNA"/>
</dbReference>